<gene>
    <name evidence="1" type="primary">ERT1_1</name>
    <name evidence="1" type="ORF">FBU59_003856</name>
</gene>
<name>A0ACC1J732_9FUNG</name>
<protein>
    <submittedName>
        <fullName evidence="1">Transcriptional regulator of nonfermentable carbon utilization</fullName>
    </submittedName>
</protein>
<feature type="non-terminal residue" evidence="1">
    <location>
        <position position="319"/>
    </location>
</feature>
<keyword evidence="2" id="KW-1185">Reference proteome</keyword>
<accession>A0ACC1J732</accession>
<comment type="caution">
    <text evidence="1">The sequence shown here is derived from an EMBL/GenBank/DDBJ whole genome shotgun (WGS) entry which is preliminary data.</text>
</comment>
<organism evidence="1 2">
    <name type="scientific">Linderina macrospora</name>
    <dbReference type="NCBI Taxonomy" id="4868"/>
    <lineage>
        <taxon>Eukaryota</taxon>
        <taxon>Fungi</taxon>
        <taxon>Fungi incertae sedis</taxon>
        <taxon>Zoopagomycota</taxon>
        <taxon>Kickxellomycotina</taxon>
        <taxon>Kickxellomycetes</taxon>
        <taxon>Kickxellales</taxon>
        <taxon>Kickxellaceae</taxon>
        <taxon>Linderina</taxon>
    </lineage>
</organism>
<reference evidence="1" key="1">
    <citation type="submission" date="2022-07" db="EMBL/GenBank/DDBJ databases">
        <title>Phylogenomic reconstructions and comparative analyses of Kickxellomycotina fungi.</title>
        <authorList>
            <person name="Reynolds N.K."/>
            <person name="Stajich J.E."/>
            <person name="Barry K."/>
            <person name="Grigoriev I.V."/>
            <person name="Crous P."/>
            <person name="Smith M.E."/>
        </authorList>
    </citation>
    <scope>NUCLEOTIDE SEQUENCE</scope>
    <source>
        <strain evidence="1">NRRL 5244</strain>
    </source>
</reference>
<evidence type="ECO:0000313" key="2">
    <source>
        <dbReference type="Proteomes" id="UP001150603"/>
    </source>
</evidence>
<dbReference type="EMBL" id="JANBPW010002588">
    <property type="protein sequence ID" value="KAJ1940290.1"/>
    <property type="molecule type" value="Genomic_DNA"/>
</dbReference>
<evidence type="ECO:0000313" key="1">
    <source>
        <dbReference type="EMBL" id="KAJ1940290.1"/>
    </source>
</evidence>
<sequence>MQQQPSLQVFSQLPDFSQTNTSTNDSATSIPEMHVSQAPPLATSGLIPSSLPLVSTSSAVGFGSVAVNLEYDFLSSMLAYPMFANQPLNPAPSADGSADMTTSVSSTLLSENTAQQAIQTSGASTISIPNALWAPSLQQQQQQQHQQQPVMSIARQQDMQAGNPLDSIVQPQQQNIWDPQRRQSMLSEVQQTLTSTIIKNSPPPPHMHTTASEDGRPLSRPSTSGPAVYGLNPVYPQSPAEVYSSVTEPYKYFNGFHYFFRHIQGRMDKRDIMRVSSAIAHFRPSLVALLRNLTRDDLIFMEKSFQRALMEYEKLIGFT</sequence>
<dbReference type="Proteomes" id="UP001150603">
    <property type="component" value="Unassembled WGS sequence"/>
</dbReference>
<proteinExistence type="predicted"/>